<reference evidence="3 4" key="1">
    <citation type="journal article" date="2015" name="Stand. Genomic Sci.">
        <title>Genomic Encyclopedia of Bacterial and Archaeal Type Strains, Phase III: the genomes of soil and plant-associated and newly described type strains.</title>
        <authorList>
            <person name="Whitman W.B."/>
            <person name="Woyke T."/>
            <person name="Klenk H.P."/>
            <person name="Zhou Y."/>
            <person name="Lilburn T.G."/>
            <person name="Beck B.J."/>
            <person name="De Vos P."/>
            <person name="Vandamme P."/>
            <person name="Eisen J.A."/>
            <person name="Garrity G."/>
            <person name="Hugenholtz P."/>
            <person name="Kyrpides N.C."/>
        </authorList>
    </citation>
    <scope>NUCLEOTIDE SEQUENCE [LARGE SCALE GENOMIC DNA]</scope>
    <source>
        <strain evidence="3 4">CECT 7306</strain>
    </source>
</reference>
<dbReference type="EMBL" id="RJKN01000005">
    <property type="protein sequence ID" value="ROP42754.1"/>
    <property type="molecule type" value="Genomic_DNA"/>
</dbReference>
<keyword evidence="4" id="KW-1185">Reference proteome</keyword>
<dbReference type="Pfam" id="PF04069">
    <property type="entry name" value="OpuAC"/>
    <property type="match status" value="1"/>
</dbReference>
<dbReference type="GO" id="GO:0043190">
    <property type="term" value="C:ATP-binding cassette (ABC) transporter complex"/>
    <property type="evidence" value="ECO:0007669"/>
    <property type="project" value="InterPro"/>
</dbReference>
<evidence type="ECO:0000256" key="1">
    <source>
        <dbReference type="SAM" id="SignalP"/>
    </source>
</evidence>
<evidence type="ECO:0000313" key="4">
    <source>
        <dbReference type="Proteomes" id="UP000276232"/>
    </source>
</evidence>
<dbReference type="Gene3D" id="3.40.190.120">
    <property type="entry name" value="Osmoprotection protein (prox), domain 2"/>
    <property type="match status" value="1"/>
</dbReference>
<sequence>MRAHRRTATAVVTAALLTAPLAACGLQGANQFVPAAEPGSVEPVASLEGVEIGVAGKSFTEQLVLAKMLAIVLDVAGADVVDRSGIPGSVAARDSLESGDSDVQFEYTGTAWLTYLGQTETIPDPQEQYEAVRDLDAPNGLTWLPPSPMENTYAFAMGPEATERLGITTTSEIAGLPPEERTFCLEPEFRSRSDGFGPLLEAYDMPLGDPDGVQESQVGIYDIGVVYSETARGSCNFGEVFTTDGRISALDLTVLEDDRGFFPAYNAALVVRTDTLEAHPELVEVLQPVSEALSDEALVELNRLVDVEGQDPALVARDWLAAEGFITCEECTPVDVRS</sequence>
<keyword evidence="1" id="KW-0732">Signal</keyword>
<feature type="domain" description="ABC-type glycine betaine transport system substrate-binding" evidence="2">
    <location>
        <begin position="51"/>
        <end position="321"/>
    </location>
</feature>
<dbReference type="OrthoDB" id="9781705at2"/>
<feature type="signal peptide" evidence="1">
    <location>
        <begin position="1"/>
        <end position="23"/>
    </location>
</feature>
<dbReference type="FunCoup" id="A0A3N1HJT0">
    <property type="interactions" value="36"/>
</dbReference>
<dbReference type="CDD" id="cd13611">
    <property type="entry name" value="PBP2_YehZ"/>
    <property type="match status" value="1"/>
</dbReference>
<protein>
    <submittedName>
        <fullName evidence="3">Osmoprotectant transport system substrate-binding protein</fullName>
    </submittedName>
</protein>
<comment type="caution">
    <text evidence="3">The sequence shown here is derived from an EMBL/GenBank/DDBJ whole genome shotgun (WGS) entry which is preliminary data.</text>
</comment>
<evidence type="ECO:0000313" key="3">
    <source>
        <dbReference type="EMBL" id="ROP42754.1"/>
    </source>
</evidence>
<feature type="chain" id="PRO_5038357077" evidence="1">
    <location>
        <begin position="24"/>
        <end position="338"/>
    </location>
</feature>
<dbReference type="AlphaFoldDB" id="A0A3N1HJT0"/>
<dbReference type="GO" id="GO:0022857">
    <property type="term" value="F:transmembrane transporter activity"/>
    <property type="evidence" value="ECO:0007669"/>
    <property type="project" value="InterPro"/>
</dbReference>
<dbReference type="RefSeq" id="WP_123380149.1">
    <property type="nucleotide sequence ID" value="NZ_RJKN01000005.1"/>
</dbReference>
<dbReference type="InParanoid" id="A0A3N1HJT0"/>
<dbReference type="InterPro" id="IPR007210">
    <property type="entry name" value="ABC_Gly_betaine_transp_sub-bd"/>
</dbReference>
<evidence type="ECO:0000259" key="2">
    <source>
        <dbReference type="Pfam" id="PF04069"/>
    </source>
</evidence>
<proteinExistence type="predicted"/>
<gene>
    <name evidence="3" type="ORF">EDC03_2039</name>
</gene>
<name>A0A3N1HJT0_9ACTN</name>
<organism evidence="3 4">
    <name type="scientific">Pseudokineococcus lusitanus</name>
    <dbReference type="NCBI Taxonomy" id="763993"/>
    <lineage>
        <taxon>Bacteria</taxon>
        <taxon>Bacillati</taxon>
        <taxon>Actinomycetota</taxon>
        <taxon>Actinomycetes</taxon>
        <taxon>Kineosporiales</taxon>
        <taxon>Kineosporiaceae</taxon>
        <taxon>Pseudokineococcus</taxon>
    </lineage>
</organism>
<dbReference type="SUPFAM" id="SSF53850">
    <property type="entry name" value="Periplasmic binding protein-like II"/>
    <property type="match status" value="1"/>
</dbReference>
<dbReference type="Proteomes" id="UP000276232">
    <property type="component" value="Unassembled WGS sequence"/>
</dbReference>
<accession>A0A3N1HJT0</accession>
<dbReference type="Gene3D" id="3.40.190.10">
    <property type="entry name" value="Periplasmic binding protein-like II"/>
    <property type="match status" value="1"/>
</dbReference>